<keyword evidence="2" id="KW-1185">Reference proteome</keyword>
<dbReference type="EMBL" id="JAHRHY010000025">
    <property type="protein sequence ID" value="KAG9061201.1"/>
    <property type="molecule type" value="Genomic_DNA"/>
</dbReference>
<name>A0A9P7XKL9_9FUNG</name>
<dbReference type="Proteomes" id="UP000707451">
    <property type="component" value="Unassembled WGS sequence"/>
</dbReference>
<gene>
    <name evidence="1" type="ORF">KI688_007539</name>
</gene>
<comment type="caution">
    <text evidence="1">The sequence shown here is derived from an EMBL/GenBank/DDBJ whole genome shotgun (WGS) entry which is preliminary data.</text>
</comment>
<sequence>MVNGRICAMPIEEVTQIYENLIESTRLKQARRSKPNKQYTIFSTQKLDDYWTTRMLEFEWGKTRVRSAMIATRTARLTQDMSLYESPLEFHSNQA</sequence>
<accession>A0A9P7XKL9</accession>
<proteinExistence type="predicted"/>
<protein>
    <submittedName>
        <fullName evidence="1">Uncharacterized protein</fullName>
    </submittedName>
</protein>
<dbReference type="AlphaFoldDB" id="A0A9P7XKL9"/>
<evidence type="ECO:0000313" key="1">
    <source>
        <dbReference type="EMBL" id="KAG9061201.1"/>
    </source>
</evidence>
<evidence type="ECO:0000313" key="2">
    <source>
        <dbReference type="Proteomes" id="UP000707451"/>
    </source>
</evidence>
<organism evidence="1 2">
    <name type="scientific">Linnemannia hyalina</name>
    <dbReference type="NCBI Taxonomy" id="64524"/>
    <lineage>
        <taxon>Eukaryota</taxon>
        <taxon>Fungi</taxon>
        <taxon>Fungi incertae sedis</taxon>
        <taxon>Mucoromycota</taxon>
        <taxon>Mortierellomycotina</taxon>
        <taxon>Mortierellomycetes</taxon>
        <taxon>Mortierellales</taxon>
        <taxon>Mortierellaceae</taxon>
        <taxon>Linnemannia</taxon>
    </lineage>
</organism>
<reference evidence="1" key="1">
    <citation type="submission" date="2021-06" db="EMBL/GenBank/DDBJ databases">
        <title>Genome Sequence of Mortierella hyaline Strain SCG-10, a Cold-Adapted, Nitrate-Reducing Fungus Isolated from Soil in Minnesota, USA.</title>
        <authorList>
            <person name="Aldossari N."/>
        </authorList>
    </citation>
    <scope>NUCLEOTIDE SEQUENCE</scope>
    <source>
        <strain evidence="1">SCG-10</strain>
    </source>
</reference>
<dbReference type="OrthoDB" id="2438799at2759"/>